<dbReference type="NCBIfam" id="TIGR00357">
    <property type="entry name" value="peptide-methionine (R)-S-oxide reductase MsrB"/>
    <property type="match status" value="1"/>
</dbReference>
<organism evidence="7 8">
    <name type="scientific">Saprolegnia diclina (strain VS20)</name>
    <dbReference type="NCBI Taxonomy" id="1156394"/>
    <lineage>
        <taxon>Eukaryota</taxon>
        <taxon>Sar</taxon>
        <taxon>Stramenopiles</taxon>
        <taxon>Oomycota</taxon>
        <taxon>Saprolegniomycetes</taxon>
        <taxon>Saprolegniales</taxon>
        <taxon>Saprolegniaceae</taxon>
        <taxon>Saprolegnia</taxon>
    </lineage>
</organism>
<dbReference type="PANTHER" id="PTHR46081">
    <property type="entry name" value="PEPTIDE METHIONINE SULFOXIDE REDUCTASE 2"/>
    <property type="match status" value="1"/>
</dbReference>
<evidence type="ECO:0000313" key="7">
    <source>
        <dbReference type="EMBL" id="EQC35585.1"/>
    </source>
</evidence>
<keyword evidence="4 5" id="KW-0560">Oxidoreductase</keyword>
<comment type="cofactor">
    <cofactor evidence="5">
        <name>Zn(2+)</name>
        <dbReference type="ChEBI" id="CHEBI:29105"/>
    </cofactor>
    <text evidence="5">Binds 1 zinc ion per subunit.</text>
</comment>
<dbReference type="Proteomes" id="UP000030762">
    <property type="component" value="Unassembled WGS sequence"/>
</dbReference>
<dbReference type="AlphaFoldDB" id="T0QP13"/>
<keyword evidence="2 5" id="KW-0479">Metal-binding</keyword>
<dbReference type="InterPro" id="IPR028427">
    <property type="entry name" value="Met_Sox_Rdtase_MsrB"/>
</dbReference>
<protein>
    <recommendedName>
        <fullName evidence="5">Peptide-methionine (R)-S-oxide reductase</fullName>
        <ecNumber evidence="5">1.8.4.12</ecNumber>
    </recommendedName>
</protein>
<dbReference type="InParanoid" id="T0QP13"/>
<evidence type="ECO:0000259" key="6">
    <source>
        <dbReference type="PROSITE" id="PS51790"/>
    </source>
</evidence>
<dbReference type="GO" id="GO:0046872">
    <property type="term" value="F:metal ion binding"/>
    <property type="evidence" value="ECO:0007669"/>
    <property type="project" value="UniProtKB-KW"/>
</dbReference>
<dbReference type="OrthoDB" id="44061at2759"/>
<dbReference type="RefSeq" id="XP_008610902.1">
    <property type="nucleotide sequence ID" value="XM_008612680.1"/>
</dbReference>
<dbReference type="GO" id="GO:0033743">
    <property type="term" value="F:peptide-methionine (R)-S-oxide reductase activity"/>
    <property type="evidence" value="ECO:0007669"/>
    <property type="project" value="UniProtKB-EC"/>
</dbReference>
<comment type="catalytic activity">
    <reaction evidence="5">
        <text>L-methionyl-[protein] + [thioredoxin]-disulfide + H2O = L-methionyl-(R)-S-oxide-[protein] + [thioredoxin]-dithiol</text>
        <dbReference type="Rhea" id="RHEA:24164"/>
        <dbReference type="Rhea" id="RHEA-COMP:10698"/>
        <dbReference type="Rhea" id="RHEA-COMP:10700"/>
        <dbReference type="Rhea" id="RHEA-COMP:12313"/>
        <dbReference type="Rhea" id="RHEA-COMP:12314"/>
        <dbReference type="ChEBI" id="CHEBI:15377"/>
        <dbReference type="ChEBI" id="CHEBI:16044"/>
        <dbReference type="ChEBI" id="CHEBI:29950"/>
        <dbReference type="ChEBI" id="CHEBI:45764"/>
        <dbReference type="ChEBI" id="CHEBI:50058"/>
        <dbReference type="EC" id="1.8.4.12"/>
    </reaction>
</comment>
<keyword evidence="3 5" id="KW-0862">Zinc</keyword>
<evidence type="ECO:0000256" key="2">
    <source>
        <dbReference type="ARBA" id="ARBA00022723"/>
    </source>
</evidence>
<feature type="domain" description="MsrB" evidence="6">
    <location>
        <begin position="8"/>
        <end position="129"/>
    </location>
</feature>
<proteinExistence type="inferred from homology"/>
<comment type="similarity">
    <text evidence="1 5">Belongs to the MsrB Met sulfoxide reductase family.</text>
</comment>
<dbReference type="PANTHER" id="PTHR46081:SF8">
    <property type="entry name" value="PEPTIDE METHIONINE SULFOXIDE REDUCTASE 2"/>
    <property type="match status" value="1"/>
</dbReference>
<dbReference type="OMA" id="DEQWRAE"/>
<gene>
    <name evidence="7" type="ORF">SDRG_06874</name>
</gene>
<dbReference type="SUPFAM" id="SSF51316">
    <property type="entry name" value="Mss4-like"/>
    <property type="match status" value="1"/>
</dbReference>
<name>T0QP13_SAPDV</name>
<dbReference type="VEuPathDB" id="FungiDB:SDRG_06874"/>
<dbReference type="GO" id="GO:0030091">
    <property type="term" value="P:protein repair"/>
    <property type="evidence" value="ECO:0007669"/>
    <property type="project" value="InterPro"/>
</dbReference>
<evidence type="ECO:0000256" key="3">
    <source>
        <dbReference type="ARBA" id="ARBA00022833"/>
    </source>
</evidence>
<dbReference type="Pfam" id="PF01641">
    <property type="entry name" value="SelR"/>
    <property type="match status" value="1"/>
</dbReference>
<dbReference type="GeneID" id="19947601"/>
<dbReference type="EMBL" id="JH767150">
    <property type="protein sequence ID" value="EQC35585.1"/>
    <property type="molecule type" value="Genomic_DNA"/>
</dbReference>
<evidence type="ECO:0000256" key="4">
    <source>
        <dbReference type="ARBA" id="ARBA00023002"/>
    </source>
</evidence>
<reference evidence="7 8" key="1">
    <citation type="submission" date="2012-04" db="EMBL/GenBank/DDBJ databases">
        <title>The Genome Sequence of Saprolegnia declina VS20.</title>
        <authorList>
            <consortium name="The Broad Institute Genome Sequencing Platform"/>
            <person name="Russ C."/>
            <person name="Nusbaum C."/>
            <person name="Tyler B."/>
            <person name="van West P."/>
            <person name="Dieguez-Uribeondo J."/>
            <person name="de Bruijn I."/>
            <person name="Tripathy S."/>
            <person name="Jiang R."/>
            <person name="Young S.K."/>
            <person name="Zeng Q."/>
            <person name="Gargeya S."/>
            <person name="Fitzgerald M."/>
            <person name="Haas B."/>
            <person name="Abouelleil A."/>
            <person name="Alvarado L."/>
            <person name="Arachchi H.M."/>
            <person name="Berlin A."/>
            <person name="Chapman S.B."/>
            <person name="Goldberg J."/>
            <person name="Griggs A."/>
            <person name="Gujja S."/>
            <person name="Hansen M."/>
            <person name="Howarth C."/>
            <person name="Imamovic A."/>
            <person name="Larimer J."/>
            <person name="McCowen C."/>
            <person name="Montmayeur A."/>
            <person name="Murphy C."/>
            <person name="Neiman D."/>
            <person name="Pearson M."/>
            <person name="Priest M."/>
            <person name="Roberts A."/>
            <person name="Saif S."/>
            <person name="Shea T."/>
            <person name="Sisk P."/>
            <person name="Sykes S."/>
            <person name="Wortman J."/>
            <person name="Nusbaum C."/>
            <person name="Birren B."/>
        </authorList>
    </citation>
    <scope>NUCLEOTIDE SEQUENCE [LARGE SCALE GENOMIC DNA]</scope>
    <source>
        <strain evidence="7 8">VS20</strain>
    </source>
</reference>
<evidence type="ECO:0000256" key="5">
    <source>
        <dbReference type="RuleBase" id="RU365044"/>
    </source>
</evidence>
<evidence type="ECO:0000313" key="8">
    <source>
        <dbReference type="Proteomes" id="UP000030762"/>
    </source>
</evidence>
<dbReference type="EC" id="1.8.4.12" evidence="5"/>
<accession>T0QP13</accession>
<dbReference type="InterPro" id="IPR011057">
    <property type="entry name" value="Mss4-like_sf"/>
</dbReference>
<evidence type="ECO:0000256" key="1">
    <source>
        <dbReference type="ARBA" id="ARBA00007174"/>
    </source>
</evidence>
<dbReference type="InterPro" id="IPR002579">
    <property type="entry name" value="Met_Sox_Rdtase_MsrB_dom"/>
</dbReference>
<sequence length="129" mass="14275">MTSINLSEGEWRTKLSKEQFRVLREKGTERAGTGEYNKHYDEGVYHCAGCDAPLYKSSHKFDSGCGWPAFFDALPGAITAIPDEDGYRVEIVCAACGGHMGHVFKNEGFKNPTNERHCVNSVSIRFAPA</sequence>
<dbReference type="GO" id="GO:0006979">
    <property type="term" value="P:response to oxidative stress"/>
    <property type="evidence" value="ECO:0007669"/>
    <property type="project" value="InterPro"/>
</dbReference>
<dbReference type="Gene3D" id="2.170.150.20">
    <property type="entry name" value="Peptide methionine sulfoxide reductase"/>
    <property type="match status" value="1"/>
</dbReference>
<dbReference type="eggNOG" id="KOG0856">
    <property type="taxonomic scope" value="Eukaryota"/>
</dbReference>
<dbReference type="PROSITE" id="PS51790">
    <property type="entry name" value="MSRB"/>
    <property type="match status" value="1"/>
</dbReference>
<dbReference type="STRING" id="1156394.T0QP13"/>
<keyword evidence="8" id="KW-1185">Reference proteome</keyword>